<proteinExistence type="inferred from homology"/>
<dbReference type="PANTHER" id="PTHR37424">
    <property type="entry name" value="BACTERIOFERRITIN-ASSOCIATED FERREDOXIN"/>
    <property type="match status" value="1"/>
</dbReference>
<keyword evidence="3" id="KW-0479">Metal-binding</keyword>
<keyword evidence="4" id="KW-0249">Electron transport</keyword>
<evidence type="ECO:0000256" key="8">
    <source>
        <dbReference type="ARBA" id="ARBA00046332"/>
    </source>
</evidence>
<keyword evidence="6" id="KW-0411">Iron-sulfur</keyword>
<gene>
    <name evidence="10" type="ORF">GQE98_06205</name>
</gene>
<dbReference type="InterPro" id="IPR052371">
    <property type="entry name" value="BFD-associated_ferredoxin"/>
</dbReference>
<evidence type="ECO:0000256" key="3">
    <source>
        <dbReference type="ARBA" id="ARBA00022723"/>
    </source>
</evidence>
<evidence type="ECO:0000256" key="5">
    <source>
        <dbReference type="ARBA" id="ARBA00023004"/>
    </source>
</evidence>
<dbReference type="RefSeq" id="WP_161314742.1">
    <property type="nucleotide sequence ID" value="NZ_WTUW01000001.1"/>
</dbReference>
<accession>A0A6L8W7K8</accession>
<evidence type="ECO:0000256" key="6">
    <source>
        <dbReference type="ARBA" id="ARBA00023014"/>
    </source>
</evidence>
<dbReference type="PANTHER" id="PTHR37424:SF1">
    <property type="entry name" value="BACTERIOFERRITIN-ASSOCIATED FERREDOXIN"/>
    <property type="match status" value="1"/>
</dbReference>
<evidence type="ECO:0000256" key="2">
    <source>
        <dbReference type="ARBA" id="ARBA00022714"/>
    </source>
</evidence>
<name>A0A6L8W7K8_9PROT</name>
<evidence type="ECO:0000256" key="4">
    <source>
        <dbReference type="ARBA" id="ARBA00022982"/>
    </source>
</evidence>
<evidence type="ECO:0000256" key="1">
    <source>
        <dbReference type="ARBA" id="ARBA00022448"/>
    </source>
</evidence>
<dbReference type="Pfam" id="PF04324">
    <property type="entry name" value="Fer2_BFD"/>
    <property type="match status" value="1"/>
</dbReference>
<reference evidence="10 11" key="1">
    <citation type="submission" date="2019-12" db="EMBL/GenBank/DDBJ databases">
        <title>Snethiella sp. nov. sp. isolated from sea sand.</title>
        <authorList>
            <person name="Kim J."/>
            <person name="Jeong S.E."/>
            <person name="Jung H.S."/>
            <person name="Jeon C.O."/>
        </authorList>
    </citation>
    <scope>NUCLEOTIDE SEQUENCE [LARGE SCALE GENOMIC DNA]</scope>
    <source>
        <strain evidence="10 11">DP05</strain>
    </source>
</reference>
<dbReference type="Proteomes" id="UP000476030">
    <property type="component" value="Unassembled WGS sequence"/>
</dbReference>
<organism evidence="10 11">
    <name type="scientific">Sneathiella litorea</name>
    <dbReference type="NCBI Taxonomy" id="2606216"/>
    <lineage>
        <taxon>Bacteria</taxon>
        <taxon>Pseudomonadati</taxon>
        <taxon>Pseudomonadota</taxon>
        <taxon>Alphaproteobacteria</taxon>
        <taxon>Sneathiellales</taxon>
        <taxon>Sneathiellaceae</taxon>
        <taxon>Sneathiella</taxon>
    </lineage>
</organism>
<evidence type="ECO:0000313" key="11">
    <source>
        <dbReference type="Proteomes" id="UP000476030"/>
    </source>
</evidence>
<comment type="caution">
    <text evidence="10">The sequence shown here is derived from an EMBL/GenBank/DDBJ whole genome shotgun (WGS) entry which is preliminary data.</text>
</comment>
<dbReference type="Gene3D" id="1.10.10.1100">
    <property type="entry name" value="BFD-like [2Fe-2S]-binding domain"/>
    <property type="match status" value="1"/>
</dbReference>
<protein>
    <recommendedName>
        <fullName evidence="7">Bacterioferritin-associated ferredoxin</fullName>
    </recommendedName>
</protein>
<evidence type="ECO:0000259" key="9">
    <source>
        <dbReference type="Pfam" id="PF04324"/>
    </source>
</evidence>
<dbReference type="AlphaFoldDB" id="A0A6L8W7K8"/>
<keyword evidence="5" id="KW-0408">Iron</keyword>
<evidence type="ECO:0000313" key="10">
    <source>
        <dbReference type="EMBL" id="MZR30227.1"/>
    </source>
</evidence>
<comment type="similarity">
    <text evidence="8">Belongs to the Bfd family.</text>
</comment>
<keyword evidence="2" id="KW-0001">2Fe-2S</keyword>
<evidence type="ECO:0000256" key="7">
    <source>
        <dbReference type="ARBA" id="ARBA00039386"/>
    </source>
</evidence>
<sequence>MYICLCNGLTDRDIKSAVASGAERIANVYESLGAAPQCAKCTVNIRDIIRETISDGETTTVLR</sequence>
<dbReference type="InterPro" id="IPR041854">
    <property type="entry name" value="BFD-like_2Fe2S-bd_dom_sf"/>
</dbReference>
<dbReference type="InterPro" id="IPR007419">
    <property type="entry name" value="BFD-like_2Fe2S-bd_dom"/>
</dbReference>
<keyword evidence="1" id="KW-0813">Transport</keyword>
<dbReference type="GO" id="GO:0051537">
    <property type="term" value="F:2 iron, 2 sulfur cluster binding"/>
    <property type="evidence" value="ECO:0007669"/>
    <property type="project" value="UniProtKB-KW"/>
</dbReference>
<feature type="domain" description="BFD-like [2Fe-2S]-binding" evidence="9">
    <location>
        <begin position="2"/>
        <end position="51"/>
    </location>
</feature>
<dbReference type="GO" id="GO:0046872">
    <property type="term" value="F:metal ion binding"/>
    <property type="evidence" value="ECO:0007669"/>
    <property type="project" value="UniProtKB-KW"/>
</dbReference>
<dbReference type="EMBL" id="WTUW01000001">
    <property type="protein sequence ID" value="MZR30227.1"/>
    <property type="molecule type" value="Genomic_DNA"/>
</dbReference>
<keyword evidence="11" id="KW-1185">Reference proteome</keyword>